<evidence type="ECO:0000313" key="3">
    <source>
        <dbReference type="Proteomes" id="UP000316471"/>
    </source>
</evidence>
<keyword evidence="3" id="KW-1185">Reference proteome</keyword>
<name>A0A562LYN3_9GAMM</name>
<feature type="transmembrane region" description="Helical" evidence="1">
    <location>
        <begin position="134"/>
        <end position="155"/>
    </location>
</feature>
<dbReference type="AlphaFoldDB" id="A0A562LYN3"/>
<evidence type="ECO:0000313" key="2">
    <source>
        <dbReference type="EMBL" id="TWI12767.1"/>
    </source>
</evidence>
<protein>
    <submittedName>
        <fullName evidence="2">Uncharacterized protein</fullName>
    </submittedName>
</protein>
<evidence type="ECO:0000256" key="1">
    <source>
        <dbReference type="SAM" id="Phobius"/>
    </source>
</evidence>
<reference evidence="2 3" key="1">
    <citation type="journal article" date="2015" name="Stand. Genomic Sci.">
        <title>Genomic Encyclopedia of Bacterial and Archaeal Type Strains, Phase III: the genomes of soil and plant-associated and newly described type strains.</title>
        <authorList>
            <person name="Whitman W.B."/>
            <person name="Woyke T."/>
            <person name="Klenk H.P."/>
            <person name="Zhou Y."/>
            <person name="Lilburn T.G."/>
            <person name="Beck B.J."/>
            <person name="De Vos P."/>
            <person name="Vandamme P."/>
            <person name="Eisen J.A."/>
            <person name="Garrity G."/>
            <person name="Hugenholtz P."/>
            <person name="Kyrpides N.C."/>
        </authorList>
    </citation>
    <scope>NUCLEOTIDE SEQUENCE [LARGE SCALE GENOMIC DNA]</scope>
    <source>
        <strain evidence="2 3">CGMCC 1.10136</strain>
    </source>
</reference>
<comment type="caution">
    <text evidence="2">The sequence shown here is derived from an EMBL/GenBank/DDBJ whole genome shotgun (WGS) entry which is preliminary data.</text>
</comment>
<dbReference type="OrthoDB" id="5948702at2"/>
<accession>A0A562LYN3</accession>
<feature type="transmembrane region" description="Helical" evidence="1">
    <location>
        <begin position="161"/>
        <end position="184"/>
    </location>
</feature>
<gene>
    <name evidence="2" type="ORF">IP93_01113</name>
</gene>
<keyword evidence="1" id="KW-0812">Transmembrane</keyword>
<proteinExistence type="predicted"/>
<dbReference type="RefSeq" id="WP_144813064.1">
    <property type="nucleotide sequence ID" value="NZ_VLKP01000003.1"/>
</dbReference>
<sequence length="192" mass="20461">MRIAIAALIGGIVMFLWGAVAHTVLPLGEMGMRTAVGQDAALSAITQAASSGEGVYMLPGMDPAIYADKAANKAFVEANRDKPYALVIYQPGGNPALENMAPNLGKQWASDTLAALVLAWMLSLGAWSMGRRVMVAAAAGVFSWLTISVPYWNWYMFPLDFTLSGLVEVVAGWAITGLAMAWWLGRGEKHVG</sequence>
<dbReference type="Proteomes" id="UP000316471">
    <property type="component" value="Unassembled WGS sequence"/>
</dbReference>
<feature type="transmembrane region" description="Helical" evidence="1">
    <location>
        <begin position="108"/>
        <end position="127"/>
    </location>
</feature>
<keyword evidence="1" id="KW-0472">Membrane</keyword>
<keyword evidence="1" id="KW-1133">Transmembrane helix</keyword>
<organism evidence="2 3">
    <name type="scientific">Aerolutibacter ruishenii</name>
    <dbReference type="NCBI Taxonomy" id="686800"/>
    <lineage>
        <taxon>Bacteria</taxon>
        <taxon>Pseudomonadati</taxon>
        <taxon>Pseudomonadota</taxon>
        <taxon>Gammaproteobacteria</taxon>
        <taxon>Lysobacterales</taxon>
        <taxon>Lysobacteraceae</taxon>
        <taxon>Aerolutibacter</taxon>
    </lineage>
</organism>
<dbReference type="EMBL" id="VLKP01000003">
    <property type="protein sequence ID" value="TWI12767.1"/>
    <property type="molecule type" value="Genomic_DNA"/>
</dbReference>